<dbReference type="GO" id="GO:0005886">
    <property type="term" value="C:plasma membrane"/>
    <property type="evidence" value="ECO:0007669"/>
    <property type="project" value="UniProtKB-SubCell"/>
</dbReference>
<evidence type="ECO:0000256" key="3">
    <source>
        <dbReference type="ARBA" id="ARBA00022692"/>
    </source>
</evidence>
<evidence type="ECO:0000313" key="9">
    <source>
        <dbReference type="Proteomes" id="UP000006294"/>
    </source>
</evidence>
<proteinExistence type="predicted"/>
<evidence type="ECO:0000256" key="6">
    <source>
        <dbReference type="SAM" id="Phobius"/>
    </source>
</evidence>
<feature type="transmembrane region" description="Helical" evidence="6">
    <location>
        <begin position="14"/>
        <end position="37"/>
    </location>
</feature>
<dbReference type="PANTHER" id="PTHR33545:SF9">
    <property type="entry name" value="UPF0750 MEMBRANE PROTEIN YITE"/>
    <property type="match status" value="1"/>
</dbReference>
<dbReference type="EMBL" id="AP012050">
    <property type="protein sequence ID" value="BAM46802.1"/>
    <property type="molecule type" value="Genomic_DNA"/>
</dbReference>
<dbReference type="Proteomes" id="UP000006294">
    <property type="component" value="Chromosome"/>
</dbReference>
<dbReference type="RefSeq" id="WP_015009407.1">
    <property type="nucleotide sequence ID" value="NC_018704.1"/>
</dbReference>
<dbReference type="Pfam" id="PF02588">
    <property type="entry name" value="YitT_membrane"/>
    <property type="match status" value="1"/>
</dbReference>
<dbReference type="InterPro" id="IPR051461">
    <property type="entry name" value="UPF0750_membrane"/>
</dbReference>
<evidence type="ECO:0000256" key="4">
    <source>
        <dbReference type="ARBA" id="ARBA00022989"/>
    </source>
</evidence>
<dbReference type="KEGG" id="axl:AXY_06700"/>
<organism evidence="8 9">
    <name type="scientific">Amphibacillus xylanus (strain ATCC 51415 / DSM 6626 / JCM 7361 / LMG 17667 / NBRC 15112 / Ep01)</name>
    <dbReference type="NCBI Taxonomy" id="698758"/>
    <lineage>
        <taxon>Bacteria</taxon>
        <taxon>Bacillati</taxon>
        <taxon>Bacillota</taxon>
        <taxon>Bacilli</taxon>
        <taxon>Bacillales</taxon>
        <taxon>Bacillaceae</taxon>
        <taxon>Amphibacillus</taxon>
    </lineage>
</organism>
<dbReference type="AlphaFoldDB" id="K0J0X1"/>
<dbReference type="PANTHER" id="PTHR33545">
    <property type="entry name" value="UPF0750 MEMBRANE PROTEIN YITT-RELATED"/>
    <property type="match status" value="1"/>
</dbReference>
<keyword evidence="3 6" id="KW-0812">Transmembrane</keyword>
<dbReference type="InterPro" id="IPR003740">
    <property type="entry name" value="YitT"/>
</dbReference>
<dbReference type="InterPro" id="IPR019264">
    <property type="entry name" value="DUF2179"/>
</dbReference>
<feature type="transmembrane region" description="Helical" evidence="6">
    <location>
        <begin position="115"/>
        <end position="133"/>
    </location>
</feature>
<name>K0J0X1_AMPXN</name>
<dbReference type="Pfam" id="PF10035">
    <property type="entry name" value="DUF2179"/>
    <property type="match status" value="1"/>
</dbReference>
<dbReference type="PIRSF" id="PIRSF006483">
    <property type="entry name" value="Membrane_protein_YitT"/>
    <property type="match status" value="1"/>
</dbReference>
<evidence type="ECO:0000313" key="8">
    <source>
        <dbReference type="EMBL" id="BAM46802.1"/>
    </source>
</evidence>
<feature type="transmembrane region" description="Helical" evidence="6">
    <location>
        <begin position="73"/>
        <end position="103"/>
    </location>
</feature>
<evidence type="ECO:0000256" key="2">
    <source>
        <dbReference type="ARBA" id="ARBA00022475"/>
    </source>
</evidence>
<keyword evidence="9" id="KW-1185">Reference proteome</keyword>
<accession>K0J0X1</accession>
<dbReference type="OrthoDB" id="1758221at2"/>
<protein>
    <recommendedName>
        <fullName evidence="7">DUF2179 domain-containing protein</fullName>
    </recommendedName>
</protein>
<dbReference type="HOGENOM" id="CLU_063199_1_1_9"/>
<dbReference type="eggNOG" id="COG1284">
    <property type="taxonomic scope" value="Bacteria"/>
</dbReference>
<reference evidence="8 9" key="1">
    <citation type="submission" date="2011-01" db="EMBL/GenBank/DDBJ databases">
        <title>Whole genome sequence of Amphibacillus xylinus NBRC 15112.</title>
        <authorList>
            <person name="Nakazawa H."/>
            <person name="Katano Y."/>
            <person name="Nakamura S."/>
            <person name="Sasagawa M."/>
            <person name="Fukada J."/>
            <person name="Arai T."/>
            <person name="Sasakura N."/>
            <person name="Mochizuki D."/>
            <person name="Hosoyama A."/>
            <person name="Harada K."/>
            <person name="Horikawa H."/>
            <person name="Kato Y."/>
            <person name="Harada T."/>
            <person name="Sasaki K."/>
            <person name="Sekiguchi M."/>
            <person name="Hodoyama M."/>
            <person name="Nishiko R."/>
            <person name="Narita H."/>
            <person name="Hanamaki A."/>
            <person name="Hata C."/>
            <person name="Konno Y."/>
            <person name="Niimura Y."/>
            <person name="Yamazaki S."/>
            <person name="Fujita N."/>
        </authorList>
    </citation>
    <scope>NUCLEOTIDE SEQUENCE [LARGE SCALE GENOMIC DNA]</scope>
    <source>
        <strain evidence="9">ATCC 51415 / DSM 6626 / JCM 7361 / LMG 17667 / NBRC 15112 / Ep01</strain>
    </source>
</reference>
<dbReference type="PATRIC" id="fig|698758.3.peg.673"/>
<keyword evidence="5 6" id="KW-0472">Membrane</keyword>
<dbReference type="Gene3D" id="3.30.70.120">
    <property type="match status" value="1"/>
</dbReference>
<sequence length="288" mass="31305">MIAKYRRQPLPTKAILVFEYGLVILGSFFVAIGFNLFLLPNKIASGGVAGISTILYALFKFEPSIVQWAINIPLFFLGMWILGRGFGIKTLVGTVMVPLFVSLTRDWNPASSDPLLAAVFGGMACGLGIGIVFRGKGSTGGIDLAAQILHKFVPLPFGICVALFDGIIVLTATFVFSVEAGLYALIGLFVTSRTIDLVQVGLNNSKAIMVVSDYLEEIRDALLHEIDRGVTVWQAEGGYTRKDKKMIMSVVNQNEFSRTTQIIKQIDPNAFIIVMNASEVIGEGFSKN</sequence>
<keyword evidence="4 6" id="KW-1133">Transmembrane helix</keyword>
<comment type="subcellular location">
    <subcellularLocation>
        <location evidence="1">Cell membrane</location>
        <topology evidence="1">Multi-pass membrane protein</topology>
    </subcellularLocation>
</comment>
<feature type="domain" description="DUF2179" evidence="7">
    <location>
        <begin position="228"/>
        <end position="282"/>
    </location>
</feature>
<dbReference type="CDD" id="cd16380">
    <property type="entry name" value="YitT_C"/>
    <property type="match status" value="1"/>
</dbReference>
<evidence type="ECO:0000256" key="1">
    <source>
        <dbReference type="ARBA" id="ARBA00004651"/>
    </source>
</evidence>
<gene>
    <name evidence="8" type="ordered locus">AXY_06700</name>
</gene>
<dbReference type="STRING" id="698758.AXY_06700"/>
<feature type="transmembrane region" description="Helical" evidence="6">
    <location>
        <begin position="43"/>
        <end position="61"/>
    </location>
</feature>
<keyword evidence="2" id="KW-1003">Cell membrane</keyword>
<evidence type="ECO:0000259" key="7">
    <source>
        <dbReference type="Pfam" id="PF10035"/>
    </source>
</evidence>
<evidence type="ECO:0000256" key="5">
    <source>
        <dbReference type="ARBA" id="ARBA00023136"/>
    </source>
</evidence>
<dbReference type="InterPro" id="IPR015867">
    <property type="entry name" value="N-reg_PII/ATP_PRibTrfase_C"/>
</dbReference>